<evidence type="ECO:0000313" key="4">
    <source>
        <dbReference type="Proteomes" id="UP000240424"/>
    </source>
</evidence>
<proteinExistence type="predicted"/>
<protein>
    <submittedName>
        <fullName evidence="3">Uncharacterized protein</fullName>
    </submittedName>
</protein>
<feature type="compositionally biased region" description="Pro residues" evidence="1">
    <location>
        <begin position="155"/>
        <end position="166"/>
    </location>
</feature>
<feature type="compositionally biased region" description="Gly residues" evidence="1">
    <location>
        <begin position="176"/>
        <end position="189"/>
    </location>
</feature>
<organism evidence="3 4">
    <name type="scientific">Mycobacterium numidiamassiliense</name>
    <dbReference type="NCBI Taxonomy" id="1841861"/>
    <lineage>
        <taxon>Bacteria</taxon>
        <taxon>Bacillati</taxon>
        <taxon>Actinomycetota</taxon>
        <taxon>Actinomycetes</taxon>
        <taxon>Mycobacteriales</taxon>
        <taxon>Mycobacteriaceae</taxon>
        <taxon>Mycobacterium</taxon>
    </lineage>
</organism>
<dbReference type="EMBL" id="FUEZ01000004">
    <property type="protein sequence ID" value="SPM39854.1"/>
    <property type="molecule type" value="Genomic_DNA"/>
</dbReference>
<dbReference type="STRING" id="1841861.GCA_900157365_00364"/>
<keyword evidence="2" id="KW-0732">Signal</keyword>
<gene>
    <name evidence="3" type="ORF">MNAB215_2047</name>
</gene>
<dbReference type="AlphaFoldDB" id="A0A2U3P7X6"/>
<feature type="region of interest" description="Disordered" evidence="1">
    <location>
        <begin position="126"/>
        <end position="189"/>
    </location>
</feature>
<keyword evidence="4" id="KW-1185">Reference proteome</keyword>
<feature type="compositionally biased region" description="Pro residues" evidence="1">
    <location>
        <begin position="137"/>
        <end position="146"/>
    </location>
</feature>
<name>A0A2U3P7X6_9MYCO</name>
<dbReference type="Proteomes" id="UP000240424">
    <property type="component" value="Unassembled WGS sequence"/>
</dbReference>
<feature type="chain" id="PRO_5015558027" evidence="2">
    <location>
        <begin position="34"/>
        <end position="189"/>
    </location>
</feature>
<evidence type="ECO:0000256" key="1">
    <source>
        <dbReference type="SAM" id="MobiDB-lite"/>
    </source>
</evidence>
<sequence length="189" mass="18426">MMKIMTFRTTLGLIPAAAIGALLALAQAPAAGAAPGDPPPPVPGTPFLPNTGFIPGAYGYLYGVYVTPPPATVDARGVRATAMGDEQALGMPGSELGNSPPVAGFFTGASAQYYINAGATATPPVVKGPDSMGLSPAVPPEDPSGIPPEKRPGPESTPPGPAPVVVPPILETAGGRPFGAAGGGAGGHG</sequence>
<evidence type="ECO:0000256" key="2">
    <source>
        <dbReference type="SAM" id="SignalP"/>
    </source>
</evidence>
<accession>A0A2U3P7X6</accession>
<feature type="signal peptide" evidence="2">
    <location>
        <begin position="1"/>
        <end position="33"/>
    </location>
</feature>
<reference evidence="3 4" key="1">
    <citation type="submission" date="2017-01" db="EMBL/GenBank/DDBJ databases">
        <authorList>
            <consortium name="Urmite Genomes"/>
        </authorList>
    </citation>
    <scope>NUCLEOTIDE SEQUENCE [LARGE SCALE GENOMIC DNA]</scope>
    <source>
        <strain evidence="3 4">AB215</strain>
    </source>
</reference>
<evidence type="ECO:0000313" key="3">
    <source>
        <dbReference type="EMBL" id="SPM39854.1"/>
    </source>
</evidence>